<organism evidence="1 2">
    <name type="scientific">Methylobacterium persicinum</name>
    <dbReference type="NCBI Taxonomy" id="374426"/>
    <lineage>
        <taxon>Bacteria</taxon>
        <taxon>Pseudomonadati</taxon>
        <taxon>Pseudomonadota</taxon>
        <taxon>Alphaproteobacteria</taxon>
        <taxon>Hyphomicrobiales</taxon>
        <taxon>Methylobacteriaceae</taxon>
        <taxon>Methylobacterium</taxon>
    </lineage>
</organism>
<dbReference type="EMBL" id="JAUSVV010000002">
    <property type="protein sequence ID" value="MDQ0441785.1"/>
    <property type="molecule type" value="Genomic_DNA"/>
</dbReference>
<dbReference type="RefSeq" id="WP_238248830.1">
    <property type="nucleotide sequence ID" value="NZ_BPQX01000023.1"/>
</dbReference>
<evidence type="ECO:0000313" key="1">
    <source>
        <dbReference type="EMBL" id="MDQ0441785.1"/>
    </source>
</evidence>
<evidence type="ECO:0000313" key="2">
    <source>
        <dbReference type="Proteomes" id="UP001236369"/>
    </source>
</evidence>
<evidence type="ECO:0008006" key="3">
    <source>
        <dbReference type="Google" id="ProtNLM"/>
    </source>
</evidence>
<protein>
    <recommendedName>
        <fullName evidence="3">RAG2 PHD domain containing protein</fullName>
    </recommendedName>
</protein>
<name>A0ABU0HHH7_9HYPH</name>
<sequence length="77" mass="8387">MSTALSLSDIPARPIRPEENRFVVGQDSQGRWVAVEIHGRGGGLFKDRKTACHYAAGETGRRADAVIISHDKIELAT</sequence>
<gene>
    <name evidence="1" type="ORF">QO016_001268</name>
</gene>
<keyword evidence="2" id="KW-1185">Reference proteome</keyword>
<dbReference type="Proteomes" id="UP001236369">
    <property type="component" value="Unassembled WGS sequence"/>
</dbReference>
<proteinExistence type="predicted"/>
<reference evidence="1 2" key="1">
    <citation type="submission" date="2023-07" db="EMBL/GenBank/DDBJ databases">
        <title>Genomic Encyclopedia of Type Strains, Phase IV (KMG-IV): sequencing the most valuable type-strain genomes for metagenomic binning, comparative biology and taxonomic classification.</title>
        <authorList>
            <person name="Goeker M."/>
        </authorList>
    </citation>
    <scope>NUCLEOTIDE SEQUENCE [LARGE SCALE GENOMIC DNA]</scope>
    <source>
        <strain evidence="1 2">DSM 19562</strain>
    </source>
</reference>
<accession>A0ABU0HHH7</accession>
<comment type="caution">
    <text evidence="1">The sequence shown here is derived from an EMBL/GenBank/DDBJ whole genome shotgun (WGS) entry which is preliminary data.</text>
</comment>